<dbReference type="PROSITE" id="PS00886">
    <property type="entry name" value="ILVD_EDD_1"/>
    <property type="match status" value="1"/>
</dbReference>
<proteinExistence type="inferred from homology"/>
<evidence type="ECO:0000256" key="10">
    <source>
        <dbReference type="ARBA" id="ARBA00023304"/>
    </source>
</evidence>
<evidence type="ECO:0000256" key="14">
    <source>
        <dbReference type="ARBA" id="ARBA00029490"/>
    </source>
</evidence>
<feature type="domain" description="Dihydroxy-acid/6-phosphogluconate dehydratase C-terminal" evidence="17">
    <location>
        <begin position="381"/>
        <end position="570"/>
    </location>
</feature>
<dbReference type="Gene3D" id="3.50.30.80">
    <property type="entry name" value="IlvD/EDD C-terminal domain-like"/>
    <property type="match status" value="1"/>
</dbReference>
<evidence type="ECO:0000256" key="7">
    <source>
        <dbReference type="ARBA" id="ARBA00023004"/>
    </source>
</evidence>
<feature type="domain" description="Dihydroxy-acid/6-phosphogluconate dehydratase N-terminal" evidence="16">
    <location>
        <begin position="38"/>
        <end position="368"/>
    </location>
</feature>
<dbReference type="Proteomes" id="UP000648801">
    <property type="component" value="Unassembled WGS sequence"/>
</dbReference>
<dbReference type="GO" id="GO:0000287">
    <property type="term" value="F:magnesium ion binding"/>
    <property type="evidence" value="ECO:0007669"/>
    <property type="project" value="UniProtKB-UniRule"/>
</dbReference>
<dbReference type="NCBIfam" id="NF002068">
    <property type="entry name" value="PRK00911.1"/>
    <property type="match status" value="1"/>
</dbReference>
<dbReference type="SUPFAM" id="SSF143975">
    <property type="entry name" value="IlvD/EDD N-terminal domain-like"/>
    <property type="match status" value="1"/>
</dbReference>
<gene>
    <name evidence="15 18" type="primary">ilvD</name>
    <name evidence="18" type="ORF">GCM10011507_14930</name>
</gene>
<feature type="binding site" description="via carbamate group" evidence="15">
    <location>
        <position position="128"/>
    </location>
    <ligand>
        <name>Mg(2+)</name>
        <dbReference type="ChEBI" id="CHEBI:18420"/>
    </ligand>
</feature>
<comment type="cofactor">
    <cofactor evidence="15">
        <name>[2Fe-2S] cluster</name>
        <dbReference type="ChEBI" id="CHEBI:190135"/>
    </cofactor>
    <text evidence="15">Binds 1 [2Fe-2S] cluster per subunit. This cluster acts as a Lewis acid cofactor.</text>
</comment>
<evidence type="ECO:0000256" key="5">
    <source>
        <dbReference type="ARBA" id="ARBA00022723"/>
    </source>
</evidence>
<evidence type="ECO:0000256" key="8">
    <source>
        <dbReference type="ARBA" id="ARBA00023014"/>
    </source>
</evidence>
<dbReference type="PANTHER" id="PTHR21000:SF5">
    <property type="entry name" value="DIHYDROXY-ACID DEHYDRATASE, MITOCHONDRIAL"/>
    <property type="match status" value="1"/>
</dbReference>
<evidence type="ECO:0000256" key="15">
    <source>
        <dbReference type="HAMAP-Rule" id="MF_00012"/>
    </source>
</evidence>
<dbReference type="EC" id="4.2.1.9" evidence="14 15"/>
<dbReference type="SUPFAM" id="SSF52016">
    <property type="entry name" value="LeuD/IlvD-like"/>
    <property type="match status" value="1"/>
</dbReference>
<dbReference type="InterPro" id="IPR000581">
    <property type="entry name" value="ILV_EDD_N"/>
</dbReference>
<feature type="binding site" evidence="15">
    <location>
        <position position="462"/>
    </location>
    <ligand>
        <name>Mg(2+)</name>
        <dbReference type="ChEBI" id="CHEBI:18420"/>
    </ligand>
</feature>
<comment type="similarity">
    <text evidence="2 15">Belongs to the IlvD/Edd family.</text>
</comment>
<dbReference type="GO" id="GO:0009099">
    <property type="term" value="P:L-valine biosynthetic process"/>
    <property type="evidence" value="ECO:0007669"/>
    <property type="project" value="UniProtKB-UniRule"/>
</dbReference>
<evidence type="ECO:0000256" key="4">
    <source>
        <dbReference type="ARBA" id="ARBA00022714"/>
    </source>
</evidence>
<dbReference type="Pfam" id="PF00920">
    <property type="entry name" value="ILVD_EDD_N"/>
    <property type="match status" value="1"/>
</dbReference>
<dbReference type="GO" id="GO:0009097">
    <property type="term" value="P:isoleucine biosynthetic process"/>
    <property type="evidence" value="ECO:0007669"/>
    <property type="project" value="UniProtKB-UniRule"/>
</dbReference>
<dbReference type="RefSeq" id="WP_188758608.1">
    <property type="nucleotide sequence ID" value="NZ_BMJB01000001.1"/>
</dbReference>
<evidence type="ECO:0000256" key="2">
    <source>
        <dbReference type="ARBA" id="ARBA00006486"/>
    </source>
</evidence>
<feature type="active site" description="Proton acceptor" evidence="15">
    <location>
        <position position="489"/>
    </location>
</feature>
<comment type="catalytic activity">
    <reaction evidence="15">
        <text>(2R,3R)-2,3-dihydroxy-3-methylpentanoate = (S)-3-methyl-2-oxopentanoate + H2O</text>
        <dbReference type="Rhea" id="RHEA:27694"/>
        <dbReference type="ChEBI" id="CHEBI:15377"/>
        <dbReference type="ChEBI" id="CHEBI:35146"/>
        <dbReference type="ChEBI" id="CHEBI:49258"/>
        <dbReference type="EC" id="4.2.1.9"/>
    </reaction>
</comment>
<keyword evidence="9 15" id="KW-0456">Lyase</keyword>
<keyword evidence="6 15" id="KW-0460">Magnesium</keyword>
<evidence type="ECO:0000256" key="9">
    <source>
        <dbReference type="ARBA" id="ARBA00023239"/>
    </source>
</evidence>
<comment type="caution">
    <text evidence="15">Lacks conserved residue(s) required for the propagation of feature annotation.</text>
</comment>
<dbReference type="InterPro" id="IPR050165">
    <property type="entry name" value="DHAD_IlvD/Edd"/>
</dbReference>
<evidence type="ECO:0000259" key="17">
    <source>
        <dbReference type="Pfam" id="PF24877"/>
    </source>
</evidence>
<keyword evidence="3 15" id="KW-0028">Amino-acid biosynthesis</keyword>
<dbReference type="AlphaFoldDB" id="A0A916RPU8"/>
<comment type="pathway">
    <text evidence="13 15">Amino-acid biosynthesis; L-isoleucine biosynthesis; L-isoleucine from 2-oxobutanoate: step 3/4.</text>
</comment>
<dbReference type="HAMAP" id="MF_00012">
    <property type="entry name" value="IlvD"/>
    <property type="match status" value="1"/>
</dbReference>
<sequence length="573" mass="60475">MSNVDPKQHSRVLTEGPNRAAARAMLRGVGFSKEDLHKPIIGIANTWTEIGPCNFHLRDIAEAVKEGIREAGGTPMEFNTVTISDGITMGTEGMKASLISREVIADSIELVTRGNSFDGLVCIAGCDKNMPGAIMALARLDIPGMMLYGGSIAPGHMHVAADGKTPEPGSSKEIDITIQQVFEAIGAHAAGKISDAQLEEVEATACPGPGACGGQFTANTMAMSGEFLGISPIQLTGVPAMSADKHAASREAGKLVMDLVRSGLKPSQIITQQSLEDAIAAVCASGGSTNAVLHLIAIAHELQIPITMDDFDRISEKTPFICDLQPGGKYVAKDYQDAGGSRLLAKRLLDKGLLHGKTPTVTGKTIREEAATAHETPGQVIIREWSSPLKPTGGLVILKGNLAPDGCVIKVAGHERLFHQGPARVFNSEDACFEAVEHGKINPSDVLVIRYEGPRGGPGMREMLAVTAAIKGIPELSETVALLTDGRFSGATRGLMAGHVAPEAQLGGPIAAVREGDTITFDIPNRELRLEVPAEEIAKRLKEVKQPEPRFKRGVFAKYTNTVSSASQGAVTT</sequence>
<dbReference type="GO" id="GO:0051537">
    <property type="term" value="F:2 iron, 2 sulfur cluster binding"/>
    <property type="evidence" value="ECO:0007669"/>
    <property type="project" value="UniProtKB-UniRule"/>
</dbReference>
<organism evidence="18 19">
    <name type="scientific">Edaphobacter acidisoli</name>
    <dbReference type="NCBI Taxonomy" id="2040573"/>
    <lineage>
        <taxon>Bacteria</taxon>
        <taxon>Pseudomonadati</taxon>
        <taxon>Acidobacteriota</taxon>
        <taxon>Terriglobia</taxon>
        <taxon>Terriglobales</taxon>
        <taxon>Acidobacteriaceae</taxon>
        <taxon>Edaphobacter</taxon>
    </lineage>
</organism>
<dbReference type="InterPro" id="IPR004404">
    <property type="entry name" value="DihydroxyA_deHydtase"/>
</dbReference>
<keyword evidence="19" id="KW-1185">Reference proteome</keyword>
<accession>A0A916RPU8</accession>
<dbReference type="InterPro" id="IPR056740">
    <property type="entry name" value="ILV_EDD_C"/>
</dbReference>
<dbReference type="FunFam" id="3.50.30.80:FF:000001">
    <property type="entry name" value="Dihydroxy-acid dehydratase"/>
    <property type="match status" value="1"/>
</dbReference>
<feature type="binding site" evidence="15">
    <location>
        <position position="53"/>
    </location>
    <ligand>
        <name>[2Fe-2S] cluster</name>
        <dbReference type="ChEBI" id="CHEBI:190135"/>
    </ligand>
</feature>
<reference evidence="18" key="2">
    <citation type="submission" date="2020-09" db="EMBL/GenBank/DDBJ databases">
        <authorList>
            <person name="Sun Q."/>
            <person name="Zhou Y."/>
        </authorList>
    </citation>
    <scope>NUCLEOTIDE SEQUENCE</scope>
    <source>
        <strain evidence="18">CGMCC 1.15447</strain>
    </source>
</reference>
<keyword evidence="7 15" id="KW-0408">Iron</keyword>
<protein>
    <recommendedName>
        <fullName evidence="14 15">Dihydroxy-acid dehydratase</fullName>
        <shortName evidence="15">DAD</shortName>
        <ecNumber evidence="14 15">4.2.1.9</ecNumber>
    </recommendedName>
</protein>
<comment type="caution">
    <text evidence="18">The sequence shown here is derived from an EMBL/GenBank/DDBJ whole genome shotgun (WGS) entry which is preliminary data.</text>
</comment>
<dbReference type="GO" id="GO:0004160">
    <property type="term" value="F:dihydroxy-acid dehydratase activity"/>
    <property type="evidence" value="ECO:0007669"/>
    <property type="project" value="UniProtKB-UniRule"/>
</dbReference>
<comment type="catalytic activity">
    <reaction evidence="11">
        <text>(2R)-2,3-dihydroxy-3-methylbutanoate = 3-methyl-2-oxobutanoate + H2O</text>
        <dbReference type="Rhea" id="RHEA:24809"/>
        <dbReference type="ChEBI" id="CHEBI:11851"/>
        <dbReference type="ChEBI" id="CHEBI:15377"/>
        <dbReference type="ChEBI" id="CHEBI:49072"/>
        <dbReference type="EC" id="4.2.1.9"/>
    </reaction>
    <physiologicalReaction direction="left-to-right" evidence="11">
        <dbReference type="Rhea" id="RHEA:24810"/>
    </physiologicalReaction>
</comment>
<dbReference type="InterPro" id="IPR042096">
    <property type="entry name" value="Dihydro-acid_dehy_C"/>
</dbReference>
<evidence type="ECO:0000256" key="11">
    <source>
        <dbReference type="ARBA" id="ARBA00029304"/>
    </source>
</evidence>
<reference evidence="18" key="1">
    <citation type="journal article" date="2014" name="Int. J. Syst. Evol. Microbiol.">
        <title>Complete genome sequence of Corynebacterium casei LMG S-19264T (=DSM 44701T), isolated from a smear-ripened cheese.</title>
        <authorList>
            <consortium name="US DOE Joint Genome Institute (JGI-PGF)"/>
            <person name="Walter F."/>
            <person name="Albersmeier A."/>
            <person name="Kalinowski J."/>
            <person name="Ruckert C."/>
        </authorList>
    </citation>
    <scope>NUCLEOTIDE SEQUENCE</scope>
    <source>
        <strain evidence="18">CGMCC 1.15447</strain>
    </source>
</reference>
<evidence type="ECO:0000256" key="1">
    <source>
        <dbReference type="ARBA" id="ARBA00001946"/>
    </source>
</evidence>
<comment type="subunit">
    <text evidence="15">Homodimer.</text>
</comment>
<evidence type="ECO:0000313" key="18">
    <source>
        <dbReference type="EMBL" id="GGA64350.1"/>
    </source>
</evidence>
<keyword evidence="5 15" id="KW-0479">Metal-binding</keyword>
<dbReference type="EMBL" id="BMJB01000001">
    <property type="protein sequence ID" value="GGA64350.1"/>
    <property type="molecule type" value="Genomic_DNA"/>
</dbReference>
<feature type="binding site" evidence="15">
    <location>
        <position position="85"/>
    </location>
    <ligand>
        <name>Mg(2+)</name>
        <dbReference type="ChEBI" id="CHEBI:18420"/>
    </ligand>
</feature>
<feature type="binding site" evidence="15">
    <location>
        <position position="127"/>
    </location>
    <ligand>
        <name>Mg(2+)</name>
        <dbReference type="ChEBI" id="CHEBI:18420"/>
    </ligand>
</feature>
<dbReference type="InterPro" id="IPR020558">
    <property type="entry name" value="DiOHA_6PGluconate_deHydtase_CS"/>
</dbReference>
<dbReference type="Pfam" id="PF24877">
    <property type="entry name" value="ILV_EDD_C"/>
    <property type="match status" value="1"/>
</dbReference>
<dbReference type="InterPro" id="IPR037237">
    <property type="entry name" value="IlvD/EDD_N"/>
</dbReference>
<evidence type="ECO:0000256" key="12">
    <source>
        <dbReference type="ARBA" id="ARBA00029436"/>
    </source>
</evidence>
<evidence type="ECO:0000259" key="16">
    <source>
        <dbReference type="Pfam" id="PF00920"/>
    </source>
</evidence>
<comment type="function">
    <text evidence="15">Functions in the biosynthesis of branched-chain amino acids. Catalyzes the dehydration of (2R,3R)-2,3-dihydroxy-3-methylpentanoate (2,3-dihydroxy-3-methylvalerate) into 2-oxo-3-methylpentanoate (2-oxo-3-methylvalerate) and of (2R)-2,3-dihydroxy-3-methylbutanoate (2,3-dihydroxyisovalerate) into 2-oxo-3-methylbutanoate (2-oxoisovalerate), the penultimate precursor to L-isoleucine and L-valine, respectively.</text>
</comment>
<evidence type="ECO:0000256" key="3">
    <source>
        <dbReference type="ARBA" id="ARBA00022605"/>
    </source>
</evidence>
<evidence type="ECO:0000313" key="19">
    <source>
        <dbReference type="Proteomes" id="UP000648801"/>
    </source>
</evidence>
<dbReference type="NCBIfam" id="TIGR00110">
    <property type="entry name" value="ilvD"/>
    <property type="match status" value="1"/>
</dbReference>
<comment type="pathway">
    <text evidence="12 15">Amino-acid biosynthesis; L-valine biosynthesis; L-valine from pyruvate: step 3/4.</text>
</comment>
<dbReference type="PANTHER" id="PTHR21000">
    <property type="entry name" value="DIHYDROXY-ACID DEHYDRATASE DAD"/>
    <property type="match status" value="1"/>
</dbReference>
<comment type="cofactor">
    <cofactor evidence="1 15">
        <name>Mg(2+)</name>
        <dbReference type="ChEBI" id="CHEBI:18420"/>
    </cofactor>
</comment>
<dbReference type="PROSITE" id="PS00887">
    <property type="entry name" value="ILVD_EDD_2"/>
    <property type="match status" value="1"/>
</dbReference>
<evidence type="ECO:0000256" key="6">
    <source>
        <dbReference type="ARBA" id="ARBA00022842"/>
    </source>
</evidence>
<name>A0A916RPU8_9BACT</name>
<keyword evidence="10 15" id="KW-0100">Branched-chain amino acid biosynthesis</keyword>
<keyword evidence="4 15" id="KW-0001">2Fe-2S</keyword>
<evidence type="ECO:0000256" key="13">
    <source>
        <dbReference type="ARBA" id="ARBA00029437"/>
    </source>
</evidence>
<keyword evidence="8 15" id="KW-0411">Iron-sulfur</keyword>
<feature type="modified residue" description="N6-carboxylysine" evidence="15">
    <location>
        <position position="128"/>
    </location>
</feature>